<dbReference type="InterPro" id="IPR006597">
    <property type="entry name" value="Sel1-like"/>
</dbReference>
<gene>
    <name evidence="2" type="ORF">GO986_03725</name>
</gene>
<comment type="caution">
    <text evidence="2">The sequence shown here is derived from an EMBL/GenBank/DDBJ whole genome shotgun (WGS) entry which is preliminary data.</text>
</comment>
<organism evidence="2 3">
    <name type="scientific">Deinococcus arboris</name>
    <dbReference type="NCBI Taxonomy" id="2682977"/>
    <lineage>
        <taxon>Bacteria</taxon>
        <taxon>Thermotogati</taxon>
        <taxon>Deinococcota</taxon>
        <taxon>Deinococci</taxon>
        <taxon>Deinococcales</taxon>
        <taxon>Deinococcaceae</taxon>
        <taxon>Deinococcus</taxon>
    </lineage>
</organism>
<dbReference type="Gene3D" id="1.25.40.10">
    <property type="entry name" value="Tetratricopeptide repeat domain"/>
    <property type="match status" value="6"/>
</dbReference>
<evidence type="ECO:0000313" key="3">
    <source>
        <dbReference type="Proteomes" id="UP000483286"/>
    </source>
</evidence>
<dbReference type="InterPro" id="IPR050767">
    <property type="entry name" value="Sel1_AlgK"/>
</dbReference>
<dbReference type="Proteomes" id="UP000483286">
    <property type="component" value="Unassembled WGS sequence"/>
</dbReference>
<dbReference type="AlphaFoldDB" id="A0A7C9HWL6"/>
<evidence type="ECO:0000256" key="1">
    <source>
        <dbReference type="SAM" id="SignalP"/>
    </source>
</evidence>
<reference evidence="2 3" key="1">
    <citation type="submission" date="2019-12" db="EMBL/GenBank/DDBJ databases">
        <title>Deinococcus sp. HMF7620 Genome sequencing and assembly.</title>
        <authorList>
            <person name="Kang H."/>
            <person name="Kim H."/>
            <person name="Joh K."/>
        </authorList>
    </citation>
    <scope>NUCLEOTIDE SEQUENCE [LARGE SCALE GENOMIC DNA]</scope>
    <source>
        <strain evidence="2 3">HMF7620</strain>
    </source>
</reference>
<dbReference type="SMART" id="SM00671">
    <property type="entry name" value="SEL1"/>
    <property type="match status" value="13"/>
</dbReference>
<dbReference type="PANTHER" id="PTHR11102:SF160">
    <property type="entry name" value="ERAD-ASSOCIATED E3 UBIQUITIN-PROTEIN LIGASE COMPONENT HRD3"/>
    <property type="match status" value="1"/>
</dbReference>
<protein>
    <recommendedName>
        <fullName evidence="4">Sel1 repeat family protein</fullName>
    </recommendedName>
</protein>
<dbReference type="RefSeq" id="WP_157457916.1">
    <property type="nucleotide sequence ID" value="NZ_WQLB01000003.1"/>
</dbReference>
<feature type="signal peptide" evidence="1">
    <location>
        <begin position="1"/>
        <end position="27"/>
    </location>
</feature>
<dbReference type="SUPFAM" id="SSF81901">
    <property type="entry name" value="HCP-like"/>
    <property type="match status" value="4"/>
</dbReference>
<keyword evidence="1" id="KW-0732">Signal</keyword>
<evidence type="ECO:0008006" key="4">
    <source>
        <dbReference type="Google" id="ProtNLM"/>
    </source>
</evidence>
<keyword evidence="3" id="KW-1185">Reference proteome</keyword>
<dbReference type="PANTHER" id="PTHR11102">
    <property type="entry name" value="SEL-1-LIKE PROTEIN"/>
    <property type="match status" value="1"/>
</dbReference>
<feature type="chain" id="PRO_5028955229" description="Sel1 repeat family protein" evidence="1">
    <location>
        <begin position="28"/>
        <end position="978"/>
    </location>
</feature>
<dbReference type="Pfam" id="PF08238">
    <property type="entry name" value="Sel1"/>
    <property type="match status" value="15"/>
</dbReference>
<dbReference type="InterPro" id="IPR011990">
    <property type="entry name" value="TPR-like_helical_dom_sf"/>
</dbReference>
<sequence length="978" mass="104416">MTFRGRTGRLTCSLLLCGAALLGTAQAGWPEARQALAARDYDTALFQLRPLAAAGDAEALFEMGYITEQVYEDLAGALILYRPAAERGFGAAQLLLGFHLLQDRAAPTSHAEGLTWLRRAAAQNANSKDTLFAQEVLPDLLLGAWPFEGRPDLARFQDAAEALKLLEGWATAGDTRAAERLTGLYRTGVTVGRQTIRPDPQRAAYWLAQLTRLPAASAADSGQAGAAFRLAEQHEQGQGVPRDLKEAARLYRLAAEGANRDGMAALARLLETGQGLNADLREAEQWLTRLAEQGDPRGFLNLGRLVEGRGDWAGAAQQYQQGLTRTSGQDALEVALAALLLTGQPGVPQDAPRAAELLRSATADLRGVNLLADLYERGAPGVPADLVQALVLRQGAAQAGDLTARLRLSERFLWADTALVGRLAPSPENTAKVQGWLRAAAGQTANRAAAGQAHYLLGRLFQEGAPGLLKDAAAASDHYRQAAATGDGRGDVAAQRLLALLAYQDRRYAQAVTLLEGLGSGGFSGELAENALLLASVYQADWPGRNLARAADLLRQAADQGSARAAWRRGAAFLSGVGVPKDVPAALTWLTRAAEQGYVPAYGQLGNLYKTEASLRNLDTARLWFGGAQQAGEAAGYEWLLSLNTEPQLQLLSLTDLKAGSYYGSYLLSLDRPDVAHAAQLLTLSLDWVETSRRSNRPLSADETRAAGLSAYQLGTLYEKGQGVTADLTRAAQLYEQAAGLGNTDGLVAWGAMLRDGTAGVPRDGARAMTLFRQAADAGDRDGKRLLGAAYWDGKITPQNLTLARYWLREAAIEGSGLAAQDLSVLLRDGLGGPRDAAQAQIWASEADILAGRLKRADAPVVALPDRPPPLSSAVLAVPGPAAQPGDLRARLEAQAVAGDQQAMTDLAQAYLRGTGGETDLVAAYAWARIANTDMWRDVVFIKSSLWLEIERQLSAEQQEQASVLELQLRLKLPAFYR</sequence>
<evidence type="ECO:0000313" key="2">
    <source>
        <dbReference type="EMBL" id="MVN85870.1"/>
    </source>
</evidence>
<name>A0A7C9HWL6_9DEIO</name>
<dbReference type="EMBL" id="WQLB01000003">
    <property type="protein sequence ID" value="MVN85870.1"/>
    <property type="molecule type" value="Genomic_DNA"/>
</dbReference>
<proteinExistence type="predicted"/>
<accession>A0A7C9HWL6</accession>